<gene>
    <name evidence="16" type="ORF">ANIA_02693</name>
</gene>
<reference evidence="17" key="2">
    <citation type="journal article" date="2009" name="Fungal Genet. Biol.">
        <title>The 2008 update of the Aspergillus nidulans genome annotation: a community effort.</title>
        <authorList>
            <person name="Wortman J.R."/>
            <person name="Gilsenan J.M."/>
            <person name="Joardar V."/>
            <person name="Deegan J."/>
            <person name="Clutterbuck J."/>
            <person name="Andersen M.R."/>
            <person name="Archer D."/>
            <person name="Bencina M."/>
            <person name="Braus G."/>
            <person name="Coutinho P."/>
            <person name="von Dohren H."/>
            <person name="Doonan J."/>
            <person name="Driessen A.J."/>
            <person name="Durek P."/>
            <person name="Espeso E."/>
            <person name="Fekete E."/>
            <person name="Flipphi M."/>
            <person name="Estrada C.G."/>
            <person name="Geysens S."/>
            <person name="Goldman G."/>
            <person name="de Groot P.W."/>
            <person name="Hansen K."/>
            <person name="Harris S.D."/>
            <person name="Heinekamp T."/>
            <person name="Helmstaedt K."/>
            <person name="Henrissat B."/>
            <person name="Hofmann G."/>
            <person name="Homan T."/>
            <person name="Horio T."/>
            <person name="Horiuchi H."/>
            <person name="James S."/>
            <person name="Jones M."/>
            <person name="Karaffa L."/>
            <person name="Karanyi Z."/>
            <person name="Kato M."/>
            <person name="Keller N."/>
            <person name="Kelly D.E."/>
            <person name="Kiel J.A."/>
            <person name="Kim J.M."/>
            <person name="van der Klei I.J."/>
            <person name="Klis F.M."/>
            <person name="Kovalchuk A."/>
            <person name="Krasevec N."/>
            <person name="Kubicek C.P."/>
            <person name="Liu B."/>
            <person name="Maccabe A."/>
            <person name="Meyer V."/>
            <person name="Mirabito P."/>
            <person name="Miskei M."/>
            <person name="Mos M."/>
            <person name="Mullins J."/>
            <person name="Nelson D.R."/>
            <person name="Nielsen J."/>
            <person name="Oakley B.R."/>
            <person name="Osmani S.A."/>
            <person name="Pakula T."/>
            <person name="Paszewski A."/>
            <person name="Paulsen I."/>
            <person name="Pilsyk S."/>
            <person name="Pocsi I."/>
            <person name="Punt P.J."/>
            <person name="Ram A.F."/>
            <person name="Ren Q."/>
            <person name="Robellet X."/>
            <person name="Robson G."/>
            <person name="Seiboth B."/>
            <person name="van Solingen P."/>
            <person name="Specht T."/>
            <person name="Sun J."/>
            <person name="Taheri-Talesh N."/>
            <person name="Takeshita N."/>
            <person name="Ussery D."/>
            <person name="vanKuyk P.A."/>
            <person name="Visser H."/>
            <person name="van de Vondervoort P.J."/>
            <person name="de Vries R.P."/>
            <person name="Walton J."/>
            <person name="Xiang X."/>
            <person name="Xiong Y."/>
            <person name="Zeng A.P."/>
            <person name="Brandt B.W."/>
            <person name="Cornell M.J."/>
            <person name="van den Hondel C.A."/>
            <person name="Visser J."/>
            <person name="Oliver S.G."/>
            <person name="Turner G."/>
        </authorList>
    </citation>
    <scope>GENOME REANNOTATION</scope>
    <source>
        <strain evidence="17">FGSC A4 / ATCC 38163 / CBS 112.46 / NRRL 194 / M139</strain>
    </source>
</reference>
<dbReference type="Pfam" id="PF25790">
    <property type="entry name" value="BCD1"/>
    <property type="match status" value="1"/>
</dbReference>
<dbReference type="InterPro" id="IPR007529">
    <property type="entry name" value="Znf_HIT"/>
</dbReference>
<evidence type="ECO:0000256" key="14">
    <source>
        <dbReference type="SAM" id="MobiDB-lite"/>
    </source>
</evidence>
<dbReference type="InterPro" id="IPR057721">
    <property type="entry name" value="BCD1_alpha/beta"/>
</dbReference>
<dbReference type="EMBL" id="BN001306">
    <property type="protein sequence ID" value="CBF84198.1"/>
    <property type="molecule type" value="Genomic_DNA"/>
</dbReference>
<name>Q5B9T7_EMENI</name>
<sequence>MSEEDSLLTNLCAICHIQPPKYRCPRCSTRTCSLPCTRRHKLWSQCSGVRDPAAYLRRNELATESAFDRDFNFITSIERRLERASRDAENRGVVVDGRQGVREPGIVGLDEDELGQADAMDGRKRKRAGPGAGNGIGHGFERGLAKGEAGFLKRAAEAGVRVIKAPKGMSRAKMNGSRWHTKQKCLQWTIEWVTDNGTKRMNCAETATVAEAYDRAFPLTREERQVRTEESTFKSEPKLASAQEPAKESTQETKNVEPDKNAEPSQSQSQTHQPPKSDMSFSESMPETAQPHVLSSNNHPTPAQDDTTQPTSELPSPSTEPPLPYRSVFFYIHRPRTTTKRPVLAPLSPGMTLTSALQDRVVLEFPTIYVLQNPLMPVPDTSCVTESGPGPLGKSNLKQRFILEAEYLRAHPDEAAAGTASAVTAANDGEQLEDTEALFGVGAVNIPNVDEGKILEVLEKDLLGSS</sequence>
<evidence type="ECO:0000256" key="7">
    <source>
        <dbReference type="ARBA" id="ARBA00022843"/>
    </source>
</evidence>
<evidence type="ECO:0000256" key="6">
    <source>
        <dbReference type="ARBA" id="ARBA00022833"/>
    </source>
</evidence>
<dbReference type="VEuPathDB" id="FungiDB:AN2693"/>
<dbReference type="GeneID" id="2874373"/>
<evidence type="ECO:0000256" key="1">
    <source>
        <dbReference type="ARBA" id="ARBA00022499"/>
    </source>
</evidence>
<dbReference type="Gene3D" id="3.30.60.190">
    <property type="match status" value="1"/>
</dbReference>
<accession>C8VKC5</accession>
<dbReference type="STRING" id="227321.Q5B9T7"/>
<feature type="compositionally biased region" description="Low complexity" evidence="14">
    <location>
        <begin position="264"/>
        <end position="277"/>
    </location>
</feature>
<evidence type="ECO:0000256" key="11">
    <source>
        <dbReference type="ARBA" id="ARBA00068630"/>
    </source>
</evidence>
<keyword evidence="5 13" id="KW-0863">Zinc-finger</keyword>
<evidence type="ECO:0000256" key="10">
    <source>
        <dbReference type="ARBA" id="ARBA00061949"/>
    </source>
</evidence>
<evidence type="ECO:0000256" key="2">
    <source>
        <dbReference type="ARBA" id="ARBA00022517"/>
    </source>
</evidence>
<feature type="compositionally biased region" description="Basic and acidic residues" evidence="14">
    <location>
        <begin position="221"/>
        <end position="237"/>
    </location>
</feature>
<dbReference type="InParanoid" id="Q5B9T7"/>
<dbReference type="OMA" id="HKRLAWT"/>
<feature type="domain" description="HIT-type" evidence="15">
    <location>
        <begin position="12"/>
        <end position="46"/>
    </location>
</feature>
<evidence type="ECO:0000259" key="15">
    <source>
        <dbReference type="PROSITE" id="PS51083"/>
    </source>
</evidence>
<keyword evidence="6" id="KW-0862">Zinc</keyword>
<evidence type="ECO:0000256" key="9">
    <source>
        <dbReference type="ARBA" id="ARBA00049654"/>
    </source>
</evidence>
<dbReference type="SUPFAM" id="SSF144232">
    <property type="entry name" value="HIT/MYND zinc finger-like"/>
    <property type="match status" value="1"/>
</dbReference>
<dbReference type="AlphaFoldDB" id="Q5B9T7"/>
<dbReference type="PANTHER" id="PTHR13483:SF11">
    <property type="entry name" value="ZINC FINGER HIT DOMAIN-CONTAINING PROTEIN 3"/>
    <property type="match status" value="1"/>
</dbReference>
<protein>
    <recommendedName>
        <fullName evidence="11">Box C/D snoRNA protein 1</fullName>
    </recommendedName>
    <alternativeName>
        <fullName evidence="12">Zinc finger HIT domain-containing protein 6</fullName>
    </alternativeName>
</protein>
<feature type="compositionally biased region" description="Polar residues" evidence="14">
    <location>
        <begin position="279"/>
        <end position="299"/>
    </location>
</feature>
<evidence type="ECO:0000256" key="3">
    <source>
        <dbReference type="ARBA" id="ARBA00022553"/>
    </source>
</evidence>
<comment type="similarity">
    <text evidence="9">Belongs to the BCD1 family.</text>
</comment>
<keyword evidence="4" id="KW-0479">Metal-binding</keyword>
<keyword evidence="1" id="KW-1017">Isopeptide bond</keyword>
<dbReference type="GO" id="GO:0005634">
    <property type="term" value="C:nucleus"/>
    <property type="evidence" value="ECO:0000318"/>
    <property type="project" value="GO_Central"/>
</dbReference>
<comment type="function">
    <text evidence="8">Required for box C/D snoRNAs accumulation involved in snoRNA processing, snoRNA transport to the nucleolus and ribosome biogenesis.</text>
</comment>
<proteinExistence type="inferred from homology"/>
<reference evidence="17" key="1">
    <citation type="journal article" date="2005" name="Nature">
        <title>Sequencing of Aspergillus nidulans and comparative analysis with A. fumigatus and A. oryzae.</title>
        <authorList>
            <person name="Galagan J.E."/>
            <person name="Calvo S.E."/>
            <person name="Cuomo C."/>
            <person name="Ma L.J."/>
            <person name="Wortman J.R."/>
            <person name="Batzoglou S."/>
            <person name="Lee S.I."/>
            <person name="Basturkmen M."/>
            <person name="Spevak C.C."/>
            <person name="Clutterbuck J."/>
            <person name="Kapitonov V."/>
            <person name="Jurka J."/>
            <person name="Scazzocchio C."/>
            <person name="Farman M."/>
            <person name="Butler J."/>
            <person name="Purcell S."/>
            <person name="Harris S."/>
            <person name="Braus G.H."/>
            <person name="Draht O."/>
            <person name="Busch S."/>
            <person name="D'Enfert C."/>
            <person name="Bouchier C."/>
            <person name="Goldman G.H."/>
            <person name="Bell-Pedersen D."/>
            <person name="Griffiths-Jones S."/>
            <person name="Doonan J.H."/>
            <person name="Yu J."/>
            <person name="Vienken K."/>
            <person name="Pain A."/>
            <person name="Freitag M."/>
            <person name="Selker E.U."/>
            <person name="Archer D.B."/>
            <person name="Penalva M.A."/>
            <person name="Oakley B.R."/>
            <person name="Momany M."/>
            <person name="Tanaka T."/>
            <person name="Kumagai T."/>
            <person name="Asai K."/>
            <person name="Machida M."/>
            <person name="Nierman W.C."/>
            <person name="Denning D.W."/>
            <person name="Caddick M."/>
            <person name="Hynes M."/>
            <person name="Paoletti M."/>
            <person name="Fischer R."/>
            <person name="Miller B."/>
            <person name="Dyer P."/>
            <person name="Sachs M.S."/>
            <person name="Osmani S.A."/>
            <person name="Birren B.W."/>
        </authorList>
    </citation>
    <scope>NUCLEOTIDE SEQUENCE [LARGE SCALE GENOMIC DNA]</scope>
    <source>
        <strain evidence="17">FGSC A4 / ATCC 38163 / CBS 112.46 / NRRL 194 / M139</strain>
    </source>
</reference>
<evidence type="ECO:0000313" key="17">
    <source>
        <dbReference type="Proteomes" id="UP000000560"/>
    </source>
</evidence>
<keyword evidence="3" id="KW-0597">Phosphoprotein</keyword>
<dbReference type="eggNOG" id="KOG2858">
    <property type="taxonomic scope" value="Eukaryota"/>
</dbReference>
<dbReference type="Proteomes" id="UP000000560">
    <property type="component" value="Chromosome VI"/>
</dbReference>
<organism evidence="16 17">
    <name type="scientific">Emericella nidulans (strain FGSC A4 / ATCC 38163 / CBS 112.46 / NRRL 194 / M139)</name>
    <name type="common">Aspergillus nidulans</name>
    <dbReference type="NCBI Taxonomy" id="227321"/>
    <lineage>
        <taxon>Eukaryota</taxon>
        <taxon>Fungi</taxon>
        <taxon>Dikarya</taxon>
        <taxon>Ascomycota</taxon>
        <taxon>Pezizomycotina</taxon>
        <taxon>Eurotiomycetes</taxon>
        <taxon>Eurotiomycetidae</taxon>
        <taxon>Eurotiales</taxon>
        <taxon>Aspergillaceae</taxon>
        <taxon>Aspergillus</taxon>
        <taxon>Aspergillus subgen. Nidulantes</taxon>
    </lineage>
</organism>
<dbReference type="RefSeq" id="XP_660297.1">
    <property type="nucleotide sequence ID" value="XM_655205.1"/>
</dbReference>
<dbReference type="KEGG" id="ani:ANIA_02693"/>
<feature type="compositionally biased region" description="Low complexity" evidence="14">
    <location>
        <begin position="300"/>
        <end position="317"/>
    </location>
</feature>
<evidence type="ECO:0000256" key="8">
    <source>
        <dbReference type="ARBA" id="ARBA00049598"/>
    </source>
</evidence>
<evidence type="ECO:0000256" key="4">
    <source>
        <dbReference type="ARBA" id="ARBA00022723"/>
    </source>
</evidence>
<comment type="subunit">
    <text evidence="10">Interacts with FBL, SNU13, NOP58, NUFIP1, RUVBL1, RUVBL2 and TAF9. Interacts (via HIT-type zinc finger) with the RUVBL1/RUVBL2 complex in the presence of ADP.</text>
</comment>
<dbReference type="Pfam" id="PF04438">
    <property type="entry name" value="zf-HIT"/>
    <property type="match status" value="1"/>
</dbReference>
<dbReference type="InterPro" id="IPR051639">
    <property type="entry name" value="BCD1"/>
</dbReference>
<dbReference type="GO" id="GO:0000492">
    <property type="term" value="P:box C/D snoRNP assembly"/>
    <property type="evidence" value="ECO:0000318"/>
    <property type="project" value="GO_Central"/>
</dbReference>
<dbReference type="CDD" id="cd23023">
    <property type="entry name" value="zf-HIT_BCD1"/>
    <property type="match status" value="1"/>
</dbReference>
<dbReference type="PANTHER" id="PTHR13483">
    <property type="entry name" value="BOX C_D SNORNA PROTEIN 1-RELATED"/>
    <property type="match status" value="1"/>
</dbReference>
<keyword evidence="2" id="KW-0690">Ribosome biogenesis</keyword>
<evidence type="ECO:0000313" key="16">
    <source>
        <dbReference type="EMBL" id="CBF84198.1"/>
    </source>
</evidence>
<dbReference type="HOGENOM" id="CLU_025524_5_1_1"/>
<evidence type="ECO:0000256" key="12">
    <source>
        <dbReference type="ARBA" id="ARBA00077531"/>
    </source>
</evidence>
<dbReference type="GO" id="GO:0070761">
    <property type="term" value="C:pre-snoRNP complex"/>
    <property type="evidence" value="ECO:0000318"/>
    <property type="project" value="GO_Central"/>
</dbReference>
<keyword evidence="7" id="KW-0832">Ubl conjugation</keyword>
<feature type="compositionally biased region" description="Basic and acidic residues" evidence="14">
    <location>
        <begin position="245"/>
        <end position="262"/>
    </location>
</feature>
<keyword evidence="17" id="KW-1185">Reference proteome</keyword>
<evidence type="ECO:0000256" key="13">
    <source>
        <dbReference type="PROSITE-ProRule" id="PRU00453"/>
    </source>
</evidence>
<dbReference type="FunFam" id="3.30.60.190:FF:000001">
    <property type="entry name" value="box C/D snoRNA protein 1"/>
    <property type="match status" value="1"/>
</dbReference>
<feature type="region of interest" description="Disordered" evidence="14">
    <location>
        <begin position="221"/>
        <end position="324"/>
    </location>
</feature>
<dbReference type="GO" id="GO:0008270">
    <property type="term" value="F:zinc ion binding"/>
    <property type="evidence" value="ECO:0007669"/>
    <property type="project" value="UniProtKB-UniRule"/>
</dbReference>
<dbReference type="PROSITE" id="PS51083">
    <property type="entry name" value="ZF_HIT"/>
    <property type="match status" value="1"/>
</dbReference>
<dbReference type="GO" id="GO:0000463">
    <property type="term" value="P:maturation of LSU-rRNA from tricistronic rRNA transcript (SSU-rRNA, 5.8S rRNA, LSU-rRNA)"/>
    <property type="evidence" value="ECO:0000318"/>
    <property type="project" value="GO_Central"/>
</dbReference>
<dbReference type="OrthoDB" id="272357at2759"/>
<evidence type="ECO:0000256" key="5">
    <source>
        <dbReference type="ARBA" id="ARBA00022771"/>
    </source>
</evidence>
<accession>Q5B9T7</accession>